<keyword evidence="2" id="KW-1185">Reference proteome</keyword>
<gene>
    <name evidence="1" type="ORF">WFA24289_00057</name>
</gene>
<dbReference type="Proteomes" id="UP000789707">
    <property type="component" value="Unassembled WGS sequence"/>
</dbReference>
<comment type="caution">
    <text evidence="1">The sequence shown here is derived from an EMBL/GenBank/DDBJ whole genome shotgun (WGS) entry which is preliminary data.</text>
</comment>
<organism evidence="1 2">
    <name type="scientific">Periweissella fabaria</name>
    <dbReference type="NCBI Taxonomy" id="546157"/>
    <lineage>
        <taxon>Bacteria</taxon>
        <taxon>Bacillati</taxon>
        <taxon>Bacillota</taxon>
        <taxon>Bacilli</taxon>
        <taxon>Lactobacillales</taxon>
        <taxon>Lactobacillaceae</taxon>
        <taxon>Periweissella</taxon>
    </lineage>
</organism>
<accession>A0ABM8Z4K9</accession>
<evidence type="ECO:0000313" key="2">
    <source>
        <dbReference type="Proteomes" id="UP000789707"/>
    </source>
</evidence>
<protein>
    <submittedName>
        <fullName evidence="1">Uncharacterized protein</fullName>
    </submittedName>
</protein>
<sequence>MFNNKLQVYGPKMSVGSIVDPSQFARVSAEKNFLYHNSIVKPARRSSFFKFFSK</sequence>
<reference evidence="1 2" key="1">
    <citation type="submission" date="2021-11" db="EMBL/GenBank/DDBJ databases">
        <authorList>
            <person name="Depoorter E."/>
        </authorList>
    </citation>
    <scope>NUCLEOTIDE SEQUENCE [LARGE SCALE GENOMIC DNA]</scope>
    <source>
        <strain evidence="1 2">LMG 24289</strain>
    </source>
</reference>
<dbReference type="EMBL" id="CAKKNS010000001">
    <property type="protein sequence ID" value="CAH0415760.1"/>
    <property type="molecule type" value="Genomic_DNA"/>
</dbReference>
<proteinExistence type="predicted"/>
<dbReference type="RefSeq" id="WP_230095843.1">
    <property type="nucleotide sequence ID" value="NZ_CAKKNS010000001.1"/>
</dbReference>
<evidence type="ECO:0000313" key="1">
    <source>
        <dbReference type="EMBL" id="CAH0415760.1"/>
    </source>
</evidence>
<name>A0ABM8Z4K9_9LACO</name>